<evidence type="ECO:0000313" key="2">
    <source>
        <dbReference type="Proteomes" id="UP001530293"/>
    </source>
</evidence>
<dbReference type="Gene3D" id="2.60.40.1470">
    <property type="entry name" value="ApaG domain"/>
    <property type="match status" value="1"/>
</dbReference>
<protein>
    <recommendedName>
        <fullName evidence="3">ApaG domain-containing protein</fullName>
    </recommendedName>
</protein>
<evidence type="ECO:0000313" key="1">
    <source>
        <dbReference type="EMBL" id="KAL3761191.1"/>
    </source>
</evidence>
<dbReference type="AlphaFoldDB" id="A0ABD3MAX6"/>
<dbReference type="PANTHER" id="PTHR47463:SF2">
    <property type="entry name" value="F-BOX PROTEIN SKIP16"/>
    <property type="match status" value="1"/>
</dbReference>
<name>A0ABD3MAX6_9STRA</name>
<reference evidence="1 2" key="1">
    <citation type="submission" date="2024-10" db="EMBL/GenBank/DDBJ databases">
        <title>Updated reference genomes for cyclostephanoid diatoms.</title>
        <authorList>
            <person name="Roberts W.R."/>
            <person name="Alverson A.J."/>
        </authorList>
    </citation>
    <scope>NUCLEOTIDE SEQUENCE [LARGE SCALE GENOMIC DNA]</scope>
    <source>
        <strain evidence="1 2">AJA232-27</strain>
    </source>
</reference>
<dbReference type="PANTHER" id="PTHR47463">
    <property type="entry name" value="F-BOX PROTEIN SKIP16"/>
    <property type="match status" value="1"/>
</dbReference>
<accession>A0ABD3MAX6</accession>
<gene>
    <name evidence="1" type="ORF">ACHAWU_000286</name>
</gene>
<dbReference type="EMBL" id="JALLBG020000156">
    <property type="protein sequence ID" value="KAL3761191.1"/>
    <property type="molecule type" value="Genomic_DNA"/>
</dbReference>
<proteinExistence type="predicted"/>
<keyword evidence="2" id="KW-1185">Reference proteome</keyword>
<sequence length="571" mass="64599">MSREKADVMMPPLSPPTPSLDALPRHIVTAFILPCITSSDWLNFRLASRTCYCLVHGSGANDVSQSCCSICRPRAQVGGDASNPSHDGTAINPSSDNDVLSDNLWKLALIREFQFEDHTNEEVRNWMYQSFHMPPYQPWDTFSAVLSTRNMFKASSIFMAWVHWKRICYLLRVKVNGPYFVRAGLMWRKIETWCDDAERSGSLGEAIKSTLLPGQVIDYLNLVARFDNARDSLDALRAVYSFYMGQELYPSRSRGGEGLFGTFQTSNRVNTSWWDAPAGFCTFSRSYIIIASTSTMKQILLDPATGQLFSHRFQGHCLVATPCAGGIDRRNVSGKTVEHPTNPDDGKDSILRWFEEHANRLHNDYYSVGTVNLDENLLSTSRSHALLKFPSVSDTVNCSRAVTRGVEVLASALFDEEKMIYICSIRMRILTPDDGEEYIPPNQRGFDTCQVMSECWKSTKFTPGGQSIKKEFRRDGVMNGKYYPQLFEGGYNNFNFTHRVNDLNGDENIRKVELLGACDGTFAFQMYIRANGQGYFEGYFQCVPGSKDEPSGEMFNVMIAPFPLKYSRFLY</sequence>
<dbReference type="Proteomes" id="UP001530293">
    <property type="component" value="Unassembled WGS sequence"/>
</dbReference>
<organism evidence="1 2">
    <name type="scientific">Discostella pseudostelligera</name>
    <dbReference type="NCBI Taxonomy" id="259834"/>
    <lineage>
        <taxon>Eukaryota</taxon>
        <taxon>Sar</taxon>
        <taxon>Stramenopiles</taxon>
        <taxon>Ochrophyta</taxon>
        <taxon>Bacillariophyta</taxon>
        <taxon>Coscinodiscophyceae</taxon>
        <taxon>Thalassiosirophycidae</taxon>
        <taxon>Stephanodiscales</taxon>
        <taxon>Stephanodiscaceae</taxon>
        <taxon>Discostella</taxon>
    </lineage>
</organism>
<evidence type="ECO:0008006" key="3">
    <source>
        <dbReference type="Google" id="ProtNLM"/>
    </source>
</evidence>
<comment type="caution">
    <text evidence="1">The sequence shown here is derived from an EMBL/GenBank/DDBJ whole genome shotgun (WGS) entry which is preliminary data.</text>
</comment>
<dbReference type="InterPro" id="IPR036767">
    <property type="entry name" value="ApaG_sf"/>
</dbReference>